<accession>A0A7C4AIQ3</accession>
<protein>
    <submittedName>
        <fullName evidence="1">DUF2703 domain-containing protein</fullName>
    </submittedName>
</protein>
<dbReference type="AlphaFoldDB" id="A0A7C4AIQ3"/>
<dbReference type="EMBL" id="DTHO01000011">
    <property type="protein sequence ID" value="HGG99060.1"/>
    <property type="molecule type" value="Genomic_DNA"/>
</dbReference>
<gene>
    <name evidence="1" type="ORF">ENV75_01205</name>
</gene>
<comment type="caution">
    <text evidence="1">The sequence shown here is derived from an EMBL/GenBank/DDBJ whole genome shotgun (WGS) entry which is preliminary data.</text>
</comment>
<organism evidence="1">
    <name type="scientific">Thermodesulfovibrio aggregans</name>
    <dbReference type="NCBI Taxonomy" id="86166"/>
    <lineage>
        <taxon>Bacteria</taxon>
        <taxon>Pseudomonadati</taxon>
        <taxon>Nitrospirota</taxon>
        <taxon>Thermodesulfovibrionia</taxon>
        <taxon>Thermodesulfovibrionales</taxon>
        <taxon>Thermodesulfovibrionaceae</taxon>
        <taxon>Thermodesulfovibrio</taxon>
    </lineage>
</organism>
<dbReference type="Pfam" id="PF10865">
    <property type="entry name" value="DUF2703"/>
    <property type="match status" value="1"/>
</dbReference>
<dbReference type="InterPro" id="IPR021219">
    <property type="entry name" value="DUF2703"/>
</dbReference>
<proteinExistence type="predicted"/>
<evidence type="ECO:0000313" key="1">
    <source>
        <dbReference type="EMBL" id="HGG99060.1"/>
    </source>
</evidence>
<reference evidence="1" key="1">
    <citation type="journal article" date="2020" name="mSystems">
        <title>Genome- and Community-Level Interaction Insights into Carbon Utilization and Element Cycling Functions of Hydrothermarchaeota in Hydrothermal Sediment.</title>
        <authorList>
            <person name="Zhou Z."/>
            <person name="Liu Y."/>
            <person name="Xu W."/>
            <person name="Pan J."/>
            <person name="Luo Z.H."/>
            <person name="Li M."/>
        </authorList>
    </citation>
    <scope>NUCLEOTIDE SEQUENCE [LARGE SCALE GENOMIC DNA]</scope>
    <source>
        <strain evidence="1">SpSt-788</strain>
    </source>
</reference>
<name>A0A7C4AIQ3_9BACT</name>
<sequence length="142" mass="16374">MKKLIIRWQRLLDNNKTCPRCRKTEKEIEKAYKKLKEVFSPIGIEVVLDKREMSMDVFKTNPLVSNQIWIMDKPIEEWLNANSGKSRCCDVCDDEECRTIELSGKTYESILEALIIKACLLAAADLISPKLLNVPRGTLKIF</sequence>